<comment type="caution">
    <text evidence="2">The sequence shown here is derived from an EMBL/GenBank/DDBJ whole genome shotgun (WGS) entry which is preliminary data.</text>
</comment>
<feature type="compositionally biased region" description="Polar residues" evidence="1">
    <location>
        <begin position="106"/>
        <end position="119"/>
    </location>
</feature>
<evidence type="ECO:0000313" key="3">
    <source>
        <dbReference type="Proteomes" id="UP000887013"/>
    </source>
</evidence>
<feature type="compositionally biased region" description="Low complexity" evidence="1">
    <location>
        <begin position="33"/>
        <end position="45"/>
    </location>
</feature>
<evidence type="ECO:0000256" key="1">
    <source>
        <dbReference type="SAM" id="MobiDB-lite"/>
    </source>
</evidence>
<dbReference type="AlphaFoldDB" id="A0A8X6IBP8"/>
<dbReference type="OrthoDB" id="10001928at2759"/>
<proteinExistence type="predicted"/>
<keyword evidence="3" id="KW-1185">Reference proteome</keyword>
<name>A0A8X6IBP8_NEPPI</name>
<dbReference type="EMBL" id="BMAW01088749">
    <property type="protein sequence ID" value="GFS36380.1"/>
    <property type="molecule type" value="Genomic_DNA"/>
</dbReference>
<feature type="compositionally biased region" description="Basic and acidic residues" evidence="1">
    <location>
        <begin position="66"/>
        <end position="78"/>
    </location>
</feature>
<organism evidence="2 3">
    <name type="scientific">Nephila pilipes</name>
    <name type="common">Giant wood spider</name>
    <name type="synonym">Nephila maculata</name>
    <dbReference type="NCBI Taxonomy" id="299642"/>
    <lineage>
        <taxon>Eukaryota</taxon>
        <taxon>Metazoa</taxon>
        <taxon>Ecdysozoa</taxon>
        <taxon>Arthropoda</taxon>
        <taxon>Chelicerata</taxon>
        <taxon>Arachnida</taxon>
        <taxon>Araneae</taxon>
        <taxon>Araneomorphae</taxon>
        <taxon>Entelegynae</taxon>
        <taxon>Araneoidea</taxon>
        <taxon>Nephilidae</taxon>
        <taxon>Nephila</taxon>
    </lineage>
</organism>
<feature type="region of interest" description="Disordered" evidence="1">
    <location>
        <begin position="22"/>
        <end position="121"/>
    </location>
</feature>
<dbReference type="Proteomes" id="UP000887013">
    <property type="component" value="Unassembled WGS sequence"/>
</dbReference>
<accession>A0A8X6IBP8</accession>
<evidence type="ECO:0000313" key="2">
    <source>
        <dbReference type="EMBL" id="GFS36380.1"/>
    </source>
</evidence>
<gene>
    <name evidence="2" type="primary">HCFC1</name>
    <name evidence="2" type="ORF">NPIL_571061</name>
</gene>
<feature type="compositionally biased region" description="Polar residues" evidence="1">
    <location>
        <begin position="53"/>
        <end position="64"/>
    </location>
</feature>
<protein>
    <submittedName>
        <fullName evidence="2">Host cell factor 1</fullName>
    </submittedName>
</protein>
<reference evidence="2" key="1">
    <citation type="submission" date="2020-08" db="EMBL/GenBank/DDBJ databases">
        <title>Multicomponent nature underlies the extraordinary mechanical properties of spider dragline silk.</title>
        <authorList>
            <person name="Kono N."/>
            <person name="Nakamura H."/>
            <person name="Mori M."/>
            <person name="Yoshida Y."/>
            <person name="Ohtoshi R."/>
            <person name="Malay A.D."/>
            <person name="Moran D.A.P."/>
            <person name="Tomita M."/>
            <person name="Numata K."/>
            <person name="Arakawa K."/>
        </authorList>
    </citation>
    <scope>NUCLEOTIDE SEQUENCE</scope>
</reference>
<feature type="compositionally biased region" description="Basic and acidic residues" evidence="1">
    <location>
        <begin position="85"/>
        <end position="95"/>
    </location>
</feature>
<sequence length="227" mass="24478">MELVVLNQSVVHSVAAIKLPSSVSTTVTSEANSESVTTSTDITSSDKPVTDAPLSTENDSSLSNLKAEEQGNENKRTPENASNGKDSHCDTDNNHSVENIDPLPSKSESSDQVDINNTNNDHRTKTLNSVICDANVDGSKKYVCDDGIHCGTDDEDDQITEKIQKVCEDGTHCGTDDEEEMVKNSIKVCDDGMHCGTDDESDDITKKSNKVVTPDRTLDGSTIAYSY</sequence>
<feature type="compositionally biased region" description="Polar residues" evidence="1">
    <location>
        <begin position="22"/>
        <end position="32"/>
    </location>
</feature>